<dbReference type="Pfam" id="PF06771">
    <property type="entry name" value="Desmo_N"/>
    <property type="match status" value="1"/>
</dbReference>
<evidence type="ECO:0000256" key="2">
    <source>
        <dbReference type="SAM" id="MobiDB-lite"/>
    </source>
</evidence>
<keyword evidence="1" id="KW-0175">Coiled coil</keyword>
<feature type="compositionally biased region" description="Polar residues" evidence="2">
    <location>
        <begin position="137"/>
        <end position="151"/>
    </location>
</feature>
<name>T1QZK5_9ABAC</name>
<feature type="coiled-coil region" evidence="1">
    <location>
        <begin position="551"/>
        <end position="619"/>
    </location>
</feature>
<evidence type="ECO:0000313" key="4">
    <source>
        <dbReference type="EMBL" id="AGE61320.1"/>
    </source>
</evidence>
<proteinExistence type="predicted"/>
<dbReference type="InterPro" id="IPR009615">
    <property type="entry name" value="Desmo_N"/>
</dbReference>
<evidence type="ECO:0000259" key="3">
    <source>
        <dbReference type="Pfam" id="PF06771"/>
    </source>
</evidence>
<organism evidence="4">
    <name type="scientific">Chrysodeixis chalcites nucleopolyhedrovirus</name>
    <dbReference type="NCBI Taxonomy" id="320432"/>
    <lineage>
        <taxon>Viruses</taxon>
        <taxon>Viruses incertae sedis</taxon>
        <taxon>Naldaviricetes</taxon>
        <taxon>Lefavirales</taxon>
        <taxon>Baculoviridae</taxon>
        <taxon>Alphabaculovirus</taxon>
        <taxon>Alphabaculovirus chrychalcites</taxon>
    </lineage>
</organism>
<reference evidence="4" key="1">
    <citation type="journal article" date="2013" name="Genome Announc.">
        <title>Complete Genome Sequences of Five Chrysodeixis chalcites Nucleopolyhedrovirus Genotypes from a Canary Islands Isolate.</title>
        <authorList>
            <person name="Bernal A."/>
            <person name="Williams T."/>
            <person name="Munoz D."/>
            <person name="Caballero P."/>
            <person name="Simon O."/>
        </authorList>
    </citation>
    <scope>NUCLEOTIDE SEQUENCE</scope>
    <source>
        <strain evidence="4">TF1</strain>
    </source>
</reference>
<feature type="coiled-coil region" evidence="1">
    <location>
        <begin position="410"/>
        <end position="458"/>
    </location>
</feature>
<feature type="domain" description="Viral desmoplakin N-terminal" evidence="3">
    <location>
        <begin position="7"/>
        <end position="90"/>
    </location>
</feature>
<protein>
    <submittedName>
        <fullName evidence="4">Desmoplakin</fullName>
    </submittedName>
</protein>
<accession>T1QZK5</accession>
<evidence type="ECO:0000256" key="1">
    <source>
        <dbReference type="SAM" id="Coils"/>
    </source>
</evidence>
<dbReference type="EMBL" id="JX560539">
    <property type="protein sequence ID" value="AGE61320.1"/>
    <property type="molecule type" value="Genomic_DNA"/>
</dbReference>
<feature type="coiled-coil region" evidence="1">
    <location>
        <begin position="662"/>
        <end position="717"/>
    </location>
</feature>
<sequence>MNRYRPKYKNTEVNADTVQNLLRTINTMSQRCKTQSSTDDVLQRVRSIILLHRPDLISRADLQIPELVTEALIPSSNQITHNFNYKYDYNSNVPNPPIPPPLNPFTSNTSGTTTTYQSDQKLPLQPVQMFTFNQTPSATMAPPSQSNATFYPQTTSTPPPPPQTFISISEEDSVALNESYQQTLRSPSIESYKRLISVLVVMSKKYIRSDVFVIGLNRLESFDSLLSSDLQELMQCIQRNTNWSIGGGGKAFTTPELCQLISTIVTGYCRFAGTVLKSSSFNLSSVGSVESLQQQMASIQSQLYSIISASDSVGLNNDQIIRLNNQIEMLQSTLVERESTIITLNTNINIMTQRNQALESNLAIIQSSYNSLARALDVNINTSARLENAEIVEATNRIIQNKIMEDRGLLKSFESEKQTYGQSVNRLERELNDSREYANRLMLELKSARDDIIQLKEESNRNASKQQDESTIKERQQQELFVSELFDLREENKSNQNRIASMSIELMNIAEENKVLKDKLAIREKPVARAKPYNRPSQIEATTSTAVENRTRALQNTIKDLETTNQQLRNQNSSLTSQMNKNKQSASVQADCNRIRSEVDNVRQKVEELMKNQATLNLQDINALNQKTADYYNTKLSELTSENQSIRDILNTEIDKQVDILNERIDRSKSNILDKIERLSEEFSPVLVRAQSSEKYVQNLLADYESLSRNVANQQLSE</sequence>
<feature type="region of interest" description="Disordered" evidence="2">
    <location>
        <begin position="137"/>
        <end position="160"/>
    </location>
</feature>